<protein>
    <recommendedName>
        <fullName evidence="4">Cobyrinic acid a,c-diamide synthase</fullName>
    </recommendedName>
</protein>
<name>A0ABU2H1Z6_9ACTN</name>
<accession>A0ABU2H1Z6</accession>
<feature type="region of interest" description="Disordered" evidence="1">
    <location>
        <begin position="1"/>
        <end position="86"/>
    </location>
</feature>
<sequence length="153" mass="15845">MAAQRAQRMTLPGASELFRSTGPSTSSASQGDPAATSAVPAAPAAQQAGAGSSSSASSEGGPPKRRRATGKPSGAPRPSGRQRHDEKITVYVSAGELLALEQARLSLRADHGLVCDRGRIVREAVAALLADYDEHGEQSLLARRLAEEESTGR</sequence>
<feature type="compositionally biased region" description="Polar residues" evidence="1">
    <location>
        <begin position="21"/>
        <end position="30"/>
    </location>
</feature>
<evidence type="ECO:0000256" key="1">
    <source>
        <dbReference type="SAM" id="MobiDB-lite"/>
    </source>
</evidence>
<feature type="compositionally biased region" description="Low complexity" evidence="1">
    <location>
        <begin position="31"/>
        <end position="61"/>
    </location>
</feature>
<gene>
    <name evidence="2" type="ORF">RIF23_03285</name>
</gene>
<keyword evidence="3" id="KW-1185">Reference proteome</keyword>
<dbReference type="EMBL" id="JAVLVT010000001">
    <property type="protein sequence ID" value="MDS1269316.1"/>
    <property type="molecule type" value="Genomic_DNA"/>
</dbReference>
<dbReference type="Proteomes" id="UP001250214">
    <property type="component" value="Unassembled WGS sequence"/>
</dbReference>
<reference evidence="3" key="1">
    <citation type="submission" date="2023-07" db="EMBL/GenBank/DDBJ databases">
        <title>Novel species in the genus Lipingzhangella isolated from Sambhar Salt Lake.</title>
        <authorList>
            <person name="Jiya N."/>
            <person name="Kajale S."/>
            <person name="Sharma A."/>
        </authorList>
    </citation>
    <scope>NUCLEOTIDE SEQUENCE [LARGE SCALE GENOMIC DNA]</scope>
    <source>
        <strain evidence="3">LS1_29</strain>
    </source>
</reference>
<comment type="caution">
    <text evidence="2">The sequence shown here is derived from an EMBL/GenBank/DDBJ whole genome shotgun (WGS) entry which is preliminary data.</text>
</comment>
<evidence type="ECO:0000313" key="3">
    <source>
        <dbReference type="Proteomes" id="UP001250214"/>
    </source>
</evidence>
<organism evidence="2 3">
    <name type="scientific">Lipingzhangella rawalii</name>
    <dbReference type="NCBI Taxonomy" id="2055835"/>
    <lineage>
        <taxon>Bacteria</taxon>
        <taxon>Bacillati</taxon>
        <taxon>Actinomycetota</taxon>
        <taxon>Actinomycetes</taxon>
        <taxon>Streptosporangiales</taxon>
        <taxon>Nocardiopsidaceae</taxon>
        <taxon>Lipingzhangella</taxon>
    </lineage>
</organism>
<proteinExistence type="predicted"/>
<evidence type="ECO:0008006" key="4">
    <source>
        <dbReference type="Google" id="ProtNLM"/>
    </source>
</evidence>
<evidence type="ECO:0000313" key="2">
    <source>
        <dbReference type="EMBL" id="MDS1269316.1"/>
    </source>
</evidence>